<dbReference type="AlphaFoldDB" id="A0A2Z6UPJ5"/>
<evidence type="ECO:0000313" key="2">
    <source>
        <dbReference type="EMBL" id="GBL09631.1"/>
    </source>
</evidence>
<gene>
    <name evidence="2" type="ORF">MSj_01110</name>
</gene>
<evidence type="ECO:0000256" key="1">
    <source>
        <dbReference type="SAM" id="SignalP"/>
    </source>
</evidence>
<comment type="caution">
    <text evidence="2">The sequence shown here is derived from an EMBL/GenBank/DDBJ whole genome shotgun (WGS) entry which is preliminary data.</text>
</comment>
<keyword evidence="1" id="KW-0732">Signal</keyword>
<evidence type="ECO:0000313" key="3">
    <source>
        <dbReference type="Proteomes" id="UP000248272"/>
    </source>
</evidence>
<feature type="signal peptide" evidence="1">
    <location>
        <begin position="1"/>
        <end position="26"/>
    </location>
</feature>
<dbReference type="Proteomes" id="UP000248272">
    <property type="component" value="Unassembled WGS sequence"/>
</dbReference>
<accession>A0A2Z6UPJ5</accession>
<protein>
    <submittedName>
        <fullName evidence="2">Uncharacterized protein</fullName>
    </submittedName>
</protein>
<reference evidence="2 3" key="1">
    <citation type="journal article" date="2018" name="Front. Microbiol.">
        <title>Adaptation of the Freshwater Bloom-Forming Cyanobacterium Microcystis aeruginosa to Brackish Water Is Driven by Recent Horizontal Transfer of Sucrose Genes.</title>
        <authorList>
            <person name="Tanabe Y."/>
            <person name="Hodoki Y."/>
            <person name="Sano T."/>
            <person name="Tada K."/>
            <person name="Watanabe M.M."/>
        </authorList>
    </citation>
    <scope>NUCLEOTIDE SEQUENCE [LARGE SCALE GENOMIC DNA]</scope>
    <source>
        <strain evidence="2 3">Sj</strain>
    </source>
</reference>
<feature type="chain" id="PRO_5016242069" evidence="1">
    <location>
        <begin position="27"/>
        <end position="130"/>
    </location>
</feature>
<proteinExistence type="predicted"/>
<sequence length="130" mass="14651">MKMRHLMLIPSVLLFSQLSICSLAQAKTIYQCESYTRLDGTSAFRVSPSISGSFGLFNPANVSRNCFVPVTQKRCSYKGPASDNKWYKCGRTPALDRRKFDFSQGIGEIVEDNNGKKYHAFSSVVQFTFE</sequence>
<name>A0A2Z6UPJ5_MICAE</name>
<organism evidence="2 3">
    <name type="scientific">Microcystis aeruginosa Sj</name>
    <dbReference type="NCBI Taxonomy" id="1979544"/>
    <lineage>
        <taxon>Bacteria</taxon>
        <taxon>Bacillati</taxon>
        <taxon>Cyanobacteriota</taxon>
        <taxon>Cyanophyceae</taxon>
        <taxon>Oscillatoriophycideae</taxon>
        <taxon>Chroococcales</taxon>
        <taxon>Microcystaceae</taxon>
        <taxon>Microcystis</taxon>
    </lineage>
</organism>
<dbReference type="EMBL" id="BDSG01000020">
    <property type="protein sequence ID" value="GBL09631.1"/>
    <property type="molecule type" value="Genomic_DNA"/>
</dbReference>